<comment type="caution">
    <text evidence="1">The sequence shown here is derived from an EMBL/GenBank/DDBJ whole genome shotgun (WGS) entry which is preliminary data.</text>
</comment>
<name>A0A6P0U8T2_9FLAO</name>
<sequence>MSGTLKIKGILFLISFLFVSGLTQVRGQSNRSYDPFWSKVRYGGAIGIGFGNNSFNINASPAAIYPLNPYVALGTNVSFSYAKFGDDRFTAYGAGALAYFTPFQGLQLSSEFEQLRVNRRYQFNAVPVEEDYWLPMLFLGIGYNSGPVTFGIRYDVLYDENKSIYANAWIPFVRVFF</sequence>
<keyword evidence="2" id="KW-1185">Reference proteome</keyword>
<proteinExistence type="predicted"/>
<protein>
    <submittedName>
        <fullName evidence="1">Alpha-ketoglutarate decarboxylase</fullName>
    </submittedName>
</protein>
<evidence type="ECO:0000313" key="1">
    <source>
        <dbReference type="EMBL" id="NER09557.1"/>
    </source>
</evidence>
<dbReference type="AlphaFoldDB" id="A0A6P0U8T2"/>
<reference evidence="1 2" key="1">
    <citation type="submission" date="2020-01" db="EMBL/GenBank/DDBJ databases">
        <title>Muriicola jejuensis KCTC 22299.</title>
        <authorList>
            <person name="Wang G."/>
        </authorList>
    </citation>
    <scope>NUCLEOTIDE SEQUENCE [LARGE SCALE GENOMIC DNA]</scope>
    <source>
        <strain evidence="1 2">KCTC 22299</strain>
    </source>
</reference>
<dbReference type="Proteomes" id="UP000468443">
    <property type="component" value="Unassembled WGS sequence"/>
</dbReference>
<gene>
    <name evidence="1" type="ORF">GWK09_03435</name>
</gene>
<accession>A0A6P0U8T2</accession>
<dbReference type="EMBL" id="JAABOP010000001">
    <property type="protein sequence ID" value="NER09557.1"/>
    <property type="molecule type" value="Genomic_DNA"/>
</dbReference>
<dbReference type="RefSeq" id="WP_163691607.1">
    <property type="nucleotide sequence ID" value="NZ_FXTW01000001.1"/>
</dbReference>
<evidence type="ECO:0000313" key="2">
    <source>
        <dbReference type="Proteomes" id="UP000468443"/>
    </source>
</evidence>
<organism evidence="1 2">
    <name type="scientific">Muriicola jejuensis</name>
    <dbReference type="NCBI Taxonomy" id="504488"/>
    <lineage>
        <taxon>Bacteria</taxon>
        <taxon>Pseudomonadati</taxon>
        <taxon>Bacteroidota</taxon>
        <taxon>Flavobacteriia</taxon>
        <taxon>Flavobacteriales</taxon>
        <taxon>Flavobacteriaceae</taxon>
        <taxon>Muriicola</taxon>
    </lineage>
</organism>